<dbReference type="EMBL" id="CM017704">
    <property type="protein sequence ID" value="TYG74577.1"/>
    <property type="molecule type" value="Genomic_DNA"/>
</dbReference>
<reference evidence="1 2" key="1">
    <citation type="submission" date="2019-06" db="EMBL/GenBank/DDBJ databases">
        <title>WGS assembly of Gossypium darwinii.</title>
        <authorList>
            <person name="Chen Z.J."/>
            <person name="Sreedasyam A."/>
            <person name="Ando A."/>
            <person name="Song Q."/>
            <person name="De L."/>
            <person name="Hulse-Kemp A."/>
            <person name="Ding M."/>
            <person name="Ye W."/>
            <person name="Kirkbride R."/>
            <person name="Jenkins J."/>
            <person name="Plott C."/>
            <person name="Lovell J."/>
            <person name="Lin Y.-M."/>
            <person name="Vaughn R."/>
            <person name="Liu B."/>
            <person name="Li W."/>
            <person name="Simpson S."/>
            <person name="Scheffler B."/>
            <person name="Saski C."/>
            <person name="Grover C."/>
            <person name="Hu G."/>
            <person name="Conover J."/>
            <person name="Carlson J."/>
            <person name="Shu S."/>
            <person name="Boston L."/>
            <person name="Williams M."/>
            <person name="Peterson D."/>
            <person name="Mcgee K."/>
            <person name="Jones D."/>
            <person name="Wendel J."/>
            <person name="Stelly D."/>
            <person name="Grimwood J."/>
            <person name="Schmutz J."/>
        </authorList>
    </citation>
    <scope>NUCLEOTIDE SEQUENCE [LARGE SCALE GENOMIC DNA]</scope>
    <source>
        <strain evidence="1">1808015.09</strain>
    </source>
</reference>
<gene>
    <name evidence="1" type="ORF">ES288_D04G193500v1</name>
</gene>
<evidence type="ECO:0000313" key="1">
    <source>
        <dbReference type="EMBL" id="TYG74577.1"/>
    </source>
</evidence>
<dbReference type="AlphaFoldDB" id="A0A5D2CY40"/>
<proteinExistence type="predicted"/>
<protein>
    <submittedName>
        <fullName evidence="1">Uncharacterized protein</fullName>
    </submittedName>
</protein>
<name>A0A5D2CY40_GOSDA</name>
<keyword evidence="2" id="KW-1185">Reference proteome</keyword>
<evidence type="ECO:0000313" key="2">
    <source>
        <dbReference type="Proteomes" id="UP000323506"/>
    </source>
</evidence>
<sequence length="76" mass="9205">MSTHIHKRKVVHSLYSLLVQKVKATTQRVPKNGRINKWHDRSGCINAISNKKMKTFVYMNERTTHFIRQVFWYIRF</sequence>
<organism evidence="1 2">
    <name type="scientific">Gossypium darwinii</name>
    <name type="common">Darwin's cotton</name>
    <name type="synonym">Gossypium barbadense var. darwinii</name>
    <dbReference type="NCBI Taxonomy" id="34276"/>
    <lineage>
        <taxon>Eukaryota</taxon>
        <taxon>Viridiplantae</taxon>
        <taxon>Streptophyta</taxon>
        <taxon>Embryophyta</taxon>
        <taxon>Tracheophyta</taxon>
        <taxon>Spermatophyta</taxon>
        <taxon>Magnoliopsida</taxon>
        <taxon>eudicotyledons</taxon>
        <taxon>Gunneridae</taxon>
        <taxon>Pentapetalae</taxon>
        <taxon>rosids</taxon>
        <taxon>malvids</taxon>
        <taxon>Malvales</taxon>
        <taxon>Malvaceae</taxon>
        <taxon>Malvoideae</taxon>
        <taxon>Gossypium</taxon>
    </lineage>
</organism>
<dbReference type="Proteomes" id="UP000323506">
    <property type="component" value="Chromosome D04"/>
</dbReference>
<accession>A0A5D2CY40</accession>